<keyword evidence="2" id="KW-0028">Amino-acid biosynthesis</keyword>
<feature type="domain" description="D-isomer specific 2-hydroxyacid dehydrogenase NAD-binding" evidence="7">
    <location>
        <begin position="121"/>
        <end position="294"/>
    </location>
</feature>
<evidence type="ECO:0000259" key="7">
    <source>
        <dbReference type="Pfam" id="PF02826"/>
    </source>
</evidence>
<proteinExistence type="inferred from homology"/>
<organism evidence="8 9">
    <name type="scientific">Streptomyces iconiensis</name>
    <dbReference type="NCBI Taxonomy" id="1384038"/>
    <lineage>
        <taxon>Bacteria</taxon>
        <taxon>Bacillati</taxon>
        <taxon>Actinomycetota</taxon>
        <taxon>Actinomycetes</taxon>
        <taxon>Kitasatosporales</taxon>
        <taxon>Streptomycetaceae</taxon>
        <taxon>Streptomyces</taxon>
    </lineage>
</organism>
<dbReference type="InterPro" id="IPR029752">
    <property type="entry name" value="D-isomer_DH_CS1"/>
</dbReference>
<evidence type="ECO:0000313" key="8">
    <source>
        <dbReference type="EMBL" id="MDJ1134855.1"/>
    </source>
</evidence>
<dbReference type="SUPFAM" id="SSF51735">
    <property type="entry name" value="NAD(P)-binding Rossmann-fold domains"/>
    <property type="match status" value="1"/>
</dbReference>
<protein>
    <submittedName>
        <fullName evidence="8">Phosphoglycerate dehydrogenase</fullName>
    </submittedName>
</protein>
<keyword evidence="9" id="KW-1185">Reference proteome</keyword>
<dbReference type="EMBL" id="JANCPR020000024">
    <property type="protein sequence ID" value="MDJ1134855.1"/>
    <property type="molecule type" value="Genomic_DNA"/>
</dbReference>
<evidence type="ECO:0000259" key="6">
    <source>
        <dbReference type="Pfam" id="PF00389"/>
    </source>
</evidence>
<dbReference type="InterPro" id="IPR036291">
    <property type="entry name" value="NAD(P)-bd_dom_sf"/>
</dbReference>
<dbReference type="InterPro" id="IPR006139">
    <property type="entry name" value="D-isomer_2_OHA_DH_cat_dom"/>
</dbReference>
<dbReference type="Pfam" id="PF02826">
    <property type="entry name" value="2-Hacid_dh_C"/>
    <property type="match status" value="1"/>
</dbReference>
<comment type="caution">
    <text evidence="8">The sequence shown here is derived from an EMBL/GenBank/DDBJ whole genome shotgun (WGS) entry which is preliminary data.</text>
</comment>
<reference evidence="8 9" key="1">
    <citation type="submission" date="2023-05" db="EMBL/GenBank/DDBJ databases">
        <title>Streptantibioticus silvisoli sp. nov., acidotolerant actinomycetes 1 from pine litter.</title>
        <authorList>
            <person name="Swiecimska M."/>
            <person name="Golinska P."/>
            <person name="Sangal V."/>
            <person name="Wachnowicz B."/>
            <person name="Goodfellow M."/>
        </authorList>
    </citation>
    <scope>NUCLEOTIDE SEQUENCE [LARGE SCALE GENOMIC DNA]</scope>
    <source>
        <strain evidence="8 9">DSM 42109</strain>
    </source>
</reference>
<sequence length="337" mass="34673">MTNKRVLVTTAYLEPGGEVDQLLGGAGLDTVFARAVDRNASGHSLREAVEHAEAGRGLVAGIVAGTDPFTAEVIGAAPGLRVIGRCGAGYDNVDVAAATRNGVAVAHTPGVNRQSVAEHVLGLMVSCARGIPQNVADVRAGGWSQPSGREVAGATLGVVGLGSIGRTVARLGQALGMRVVGYDPWLDHAFLDETGTRALPLAEVLAESDFVTLHLALDDSSRHLIDATALSMMKPGAYLINTSRGGVVDEEALAGALARGQLAGAALDVTEHEPLPQDSRLRDFGNVLVTGHIAGATVEARSRSSLSAARQVLDVLRGRAPAHLVNPGHATARVEAN</sequence>
<evidence type="ECO:0000256" key="2">
    <source>
        <dbReference type="ARBA" id="ARBA00022605"/>
    </source>
</evidence>
<dbReference type="InterPro" id="IPR050857">
    <property type="entry name" value="D-2-hydroxyacid_DH"/>
</dbReference>
<accession>A0ABT7A0J9</accession>
<evidence type="ECO:0000313" key="9">
    <source>
        <dbReference type="Proteomes" id="UP001214441"/>
    </source>
</evidence>
<evidence type="ECO:0000256" key="1">
    <source>
        <dbReference type="ARBA" id="ARBA00005854"/>
    </source>
</evidence>
<dbReference type="InterPro" id="IPR029753">
    <property type="entry name" value="D-isomer_DH_CS"/>
</dbReference>
<dbReference type="PROSITE" id="PS00065">
    <property type="entry name" value="D_2_HYDROXYACID_DH_1"/>
    <property type="match status" value="1"/>
</dbReference>
<dbReference type="InterPro" id="IPR006140">
    <property type="entry name" value="D-isomer_DH_NAD-bd"/>
</dbReference>
<dbReference type="PROSITE" id="PS00671">
    <property type="entry name" value="D_2_HYDROXYACID_DH_3"/>
    <property type="match status" value="1"/>
</dbReference>
<dbReference type="Pfam" id="PF00389">
    <property type="entry name" value="2-Hacid_dh"/>
    <property type="match status" value="1"/>
</dbReference>
<dbReference type="Gene3D" id="3.40.50.720">
    <property type="entry name" value="NAD(P)-binding Rossmann-like Domain"/>
    <property type="match status" value="2"/>
</dbReference>
<name>A0ABT7A0J9_9ACTN</name>
<dbReference type="CDD" id="cd12172">
    <property type="entry name" value="PGDH_like_2"/>
    <property type="match status" value="1"/>
</dbReference>
<dbReference type="Proteomes" id="UP001214441">
    <property type="component" value="Unassembled WGS sequence"/>
</dbReference>
<dbReference type="SUPFAM" id="SSF52283">
    <property type="entry name" value="Formate/glycerate dehydrogenase catalytic domain-like"/>
    <property type="match status" value="1"/>
</dbReference>
<comment type="similarity">
    <text evidence="1 5">Belongs to the D-isomer specific 2-hydroxyacid dehydrogenase family.</text>
</comment>
<dbReference type="PANTHER" id="PTHR42789:SF1">
    <property type="entry name" value="D-ISOMER SPECIFIC 2-HYDROXYACID DEHYDROGENASE FAMILY PROTEIN (AFU_ORTHOLOGUE AFUA_6G10090)"/>
    <property type="match status" value="1"/>
</dbReference>
<evidence type="ECO:0000256" key="4">
    <source>
        <dbReference type="ARBA" id="ARBA00023027"/>
    </source>
</evidence>
<evidence type="ECO:0000256" key="5">
    <source>
        <dbReference type="RuleBase" id="RU003719"/>
    </source>
</evidence>
<gene>
    <name evidence="8" type="ORF">NMN56_023435</name>
</gene>
<dbReference type="PANTHER" id="PTHR42789">
    <property type="entry name" value="D-ISOMER SPECIFIC 2-HYDROXYACID DEHYDROGENASE FAMILY PROTEIN (AFU_ORTHOLOGUE AFUA_6G10090)"/>
    <property type="match status" value="1"/>
</dbReference>
<keyword evidence="3 5" id="KW-0560">Oxidoreductase</keyword>
<dbReference type="RefSeq" id="WP_274045768.1">
    <property type="nucleotide sequence ID" value="NZ_JANCPR020000024.1"/>
</dbReference>
<evidence type="ECO:0000256" key="3">
    <source>
        <dbReference type="ARBA" id="ARBA00023002"/>
    </source>
</evidence>
<feature type="domain" description="D-isomer specific 2-hydroxyacid dehydrogenase catalytic" evidence="6">
    <location>
        <begin position="53"/>
        <end position="326"/>
    </location>
</feature>
<keyword evidence="4" id="KW-0520">NAD</keyword>